<organism evidence="1 2">
    <name type="scientific">Prevotella intermedia</name>
    <dbReference type="NCBI Taxonomy" id="28131"/>
    <lineage>
        <taxon>Bacteria</taxon>
        <taxon>Pseudomonadati</taxon>
        <taxon>Bacteroidota</taxon>
        <taxon>Bacteroidia</taxon>
        <taxon>Bacteroidales</taxon>
        <taxon>Prevotellaceae</taxon>
        <taxon>Prevotella</taxon>
    </lineage>
</organism>
<proteinExistence type="predicted"/>
<dbReference type="AlphaFoldDB" id="A0A2D3N9W8"/>
<evidence type="ECO:0000313" key="1">
    <source>
        <dbReference type="EMBL" id="ATV52218.1"/>
    </source>
</evidence>
<dbReference type="Proteomes" id="UP000229323">
    <property type="component" value="Chromosome"/>
</dbReference>
<reference evidence="1 2" key="1">
    <citation type="submission" date="2017-11" db="EMBL/GenBank/DDBJ databases">
        <title>Genome sequencing of Prevotella intermedia KCOM 2033.</title>
        <authorList>
            <person name="Kook J.-K."/>
            <person name="Park S.-N."/>
            <person name="Lim Y.K."/>
        </authorList>
    </citation>
    <scope>NUCLEOTIDE SEQUENCE [LARGE SCALE GENOMIC DNA]</scope>
    <source>
        <strain evidence="1 2">KCOM 2033</strain>
    </source>
</reference>
<accession>A0A2D3N9W8</accession>
<dbReference type="EMBL" id="CP024696">
    <property type="protein sequence ID" value="ATV52218.1"/>
    <property type="molecule type" value="Genomic_DNA"/>
</dbReference>
<evidence type="ECO:0000313" key="2">
    <source>
        <dbReference type="Proteomes" id="UP000229323"/>
    </source>
</evidence>
<gene>
    <name evidence="1" type="ORF">CTM50_03635</name>
</gene>
<name>A0A2D3N9W8_PREIN</name>
<protein>
    <submittedName>
        <fullName evidence="1">Uncharacterized protein</fullName>
    </submittedName>
</protein>
<sequence length="104" mass="12508">MHGKSGSFGRQNSRFRSAKSKLAFFLRIIFTKLRLFYSFTIRVSRDSSFSRFFRCPRFFFSIRGVINHAPTCITDYKNIRKHDAPTLWYIVWEDIVLSLFRIKR</sequence>